<reference evidence="11 12" key="1">
    <citation type="journal article" date="2018" name="Genome Biol. Evol.">
        <title>Cladogenesis and Genomic Streamlining in Extracellular Endosymbionts of Tropical Stink Bugs.</title>
        <authorList>
            <person name="Otero-Bravo A."/>
            <person name="Goffredi S."/>
            <person name="Sabree Z.L."/>
        </authorList>
    </citation>
    <scope>NUCLEOTIDE SEQUENCE [LARGE SCALE GENOMIC DNA]</scope>
    <source>
        <strain evidence="11 12">SoEE</strain>
    </source>
</reference>
<dbReference type="Proteomes" id="UP000296153">
    <property type="component" value="Unassembled WGS sequence"/>
</dbReference>
<dbReference type="PANTHER" id="PTHR38042:SF1">
    <property type="entry name" value="UROPORPHYRINOGEN-III SYNTHASE, CHLOROPLASTIC"/>
    <property type="match status" value="1"/>
</dbReference>
<evidence type="ECO:0000256" key="6">
    <source>
        <dbReference type="ARBA" id="ARBA00037589"/>
    </source>
</evidence>
<feature type="domain" description="Tetrapyrrole biosynthesis uroporphyrinogen III synthase" evidence="10">
    <location>
        <begin position="17"/>
        <end position="244"/>
    </location>
</feature>
<gene>
    <name evidence="11" type="primary">hemD</name>
    <name evidence="11" type="ORF">CRV12_03560</name>
</gene>
<evidence type="ECO:0000256" key="2">
    <source>
        <dbReference type="ARBA" id="ARBA00008133"/>
    </source>
</evidence>
<evidence type="ECO:0000256" key="1">
    <source>
        <dbReference type="ARBA" id="ARBA00004772"/>
    </source>
</evidence>
<dbReference type="InterPro" id="IPR039793">
    <property type="entry name" value="UROS/Hem4"/>
</dbReference>
<dbReference type="GO" id="GO:0006780">
    <property type="term" value="P:uroporphyrinogen III biosynthetic process"/>
    <property type="evidence" value="ECO:0007669"/>
    <property type="project" value="UniProtKB-UniRule"/>
</dbReference>
<evidence type="ECO:0000256" key="4">
    <source>
        <dbReference type="ARBA" id="ARBA00023239"/>
    </source>
</evidence>
<sequence length="248" mass="28861">MTILITRPEPANKDLILRLETSGKKAYSLPLIEFIPGKDLAILPYFLTNMLYSRDLVFILSQQAVYFAQSALQRIDMLWPINLNYYAIGYKTALSFKKVSKLNINYPIVQETSEELIKLLILQNVHNNKRAVICSGYPSRGFLKQELSNLDIKVFFIECYKSIKKKYDGFAEGKRLRKLGINTLVVTSSNMLKQLFYLFPEIDREEWLLKCKLLVFSERILNMAKTLGWKEIYVTEKCNNEHILKILS</sequence>
<dbReference type="Gene3D" id="3.40.50.10090">
    <property type="match status" value="2"/>
</dbReference>
<protein>
    <recommendedName>
        <fullName evidence="7 9">Uroporphyrinogen-III synthase</fullName>
        <ecNumber evidence="3 9">4.2.1.75</ecNumber>
    </recommendedName>
</protein>
<evidence type="ECO:0000256" key="5">
    <source>
        <dbReference type="ARBA" id="ARBA00023244"/>
    </source>
</evidence>
<dbReference type="EC" id="4.2.1.75" evidence="3 9"/>
<comment type="function">
    <text evidence="6 9">Catalyzes cyclization of the linear tetrapyrrole, hydroxymethylbilane, to the macrocyclic uroporphyrinogen III.</text>
</comment>
<evidence type="ECO:0000256" key="9">
    <source>
        <dbReference type="RuleBase" id="RU366031"/>
    </source>
</evidence>
<evidence type="ECO:0000256" key="7">
    <source>
        <dbReference type="ARBA" id="ARBA00040167"/>
    </source>
</evidence>
<dbReference type="GO" id="GO:0006782">
    <property type="term" value="P:protoporphyrinogen IX biosynthetic process"/>
    <property type="evidence" value="ECO:0007669"/>
    <property type="project" value="UniProtKB-UniRule"/>
</dbReference>
<dbReference type="Pfam" id="PF02602">
    <property type="entry name" value="HEM4"/>
    <property type="match status" value="1"/>
</dbReference>
<dbReference type="EMBL" id="PDKT01000006">
    <property type="protein sequence ID" value="PPI87666.1"/>
    <property type="molecule type" value="Genomic_DNA"/>
</dbReference>
<keyword evidence="5 9" id="KW-0627">Porphyrin biosynthesis</keyword>
<keyword evidence="4 9" id="KW-0456">Lyase</keyword>
<dbReference type="InterPro" id="IPR003754">
    <property type="entry name" value="4pyrrol_synth_uPrphyn_synth"/>
</dbReference>
<dbReference type="InterPro" id="IPR036108">
    <property type="entry name" value="4pyrrol_syn_uPrphyn_synt_sf"/>
</dbReference>
<evidence type="ECO:0000259" key="10">
    <source>
        <dbReference type="Pfam" id="PF02602"/>
    </source>
</evidence>
<dbReference type="RefSeq" id="WP_136131290.1">
    <property type="nucleotide sequence ID" value="NZ_PDKT01000006.1"/>
</dbReference>
<dbReference type="SUPFAM" id="SSF69618">
    <property type="entry name" value="HemD-like"/>
    <property type="match status" value="1"/>
</dbReference>
<dbReference type="OrthoDB" id="9787650at2"/>
<comment type="pathway">
    <text evidence="1 9">Porphyrin-containing compound metabolism; protoporphyrin-IX biosynthesis; coproporphyrinogen-III from 5-aminolevulinate: step 3/4.</text>
</comment>
<dbReference type="AlphaFoldDB" id="A0A2P5SZC0"/>
<evidence type="ECO:0000256" key="3">
    <source>
        <dbReference type="ARBA" id="ARBA00013109"/>
    </source>
</evidence>
<evidence type="ECO:0000313" key="12">
    <source>
        <dbReference type="Proteomes" id="UP000296153"/>
    </source>
</evidence>
<dbReference type="UniPathway" id="UPA00251">
    <property type="reaction ID" value="UER00320"/>
</dbReference>
<proteinExistence type="inferred from homology"/>
<comment type="similarity">
    <text evidence="2 9">Belongs to the uroporphyrinogen-III synthase family.</text>
</comment>
<accession>A0A2P5SZC0</accession>
<dbReference type="PANTHER" id="PTHR38042">
    <property type="entry name" value="UROPORPHYRINOGEN-III SYNTHASE, CHLOROPLASTIC"/>
    <property type="match status" value="1"/>
</dbReference>
<name>A0A2P5SZC0_9GAMM</name>
<comment type="catalytic activity">
    <reaction evidence="8 9">
        <text>hydroxymethylbilane = uroporphyrinogen III + H2O</text>
        <dbReference type="Rhea" id="RHEA:18965"/>
        <dbReference type="ChEBI" id="CHEBI:15377"/>
        <dbReference type="ChEBI" id="CHEBI:57308"/>
        <dbReference type="ChEBI" id="CHEBI:57845"/>
        <dbReference type="EC" id="4.2.1.75"/>
    </reaction>
</comment>
<evidence type="ECO:0000256" key="8">
    <source>
        <dbReference type="ARBA" id="ARBA00048617"/>
    </source>
</evidence>
<evidence type="ECO:0000313" key="11">
    <source>
        <dbReference type="EMBL" id="PPI87666.1"/>
    </source>
</evidence>
<dbReference type="CDD" id="cd06578">
    <property type="entry name" value="HemD"/>
    <property type="match status" value="1"/>
</dbReference>
<comment type="caution">
    <text evidence="11">The sequence shown here is derived from an EMBL/GenBank/DDBJ whole genome shotgun (WGS) entry which is preliminary data.</text>
</comment>
<dbReference type="GO" id="GO:0004852">
    <property type="term" value="F:uroporphyrinogen-III synthase activity"/>
    <property type="evidence" value="ECO:0007669"/>
    <property type="project" value="UniProtKB-UniRule"/>
</dbReference>
<organism evidence="11 12">
    <name type="scientific">Candidatus Pantoea edessiphila</name>
    <dbReference type="NCBI Taxonomy" id="2044610"/>
    <lineage>
        <taxon>Bacteria</taxon>
        <taxon>Pseudomonadati</taxon>
        <taxon>Pseudomonadota</taxon>
        <taxon>Gammaproteobacteria</taxon>
        <taxon>Enterobacterales</taxon>
        <taxon>Erwiniaceae</taxon>
        <taxon>Pantoea</taxon>
    </lineage>
</organism>